<gene>
    <name evidence="4" type="ORF">ACFQWB_09120</name>
</gene>
<dbReference type="GO" id="GO:0052916">
    <property type="term" value="F:23S rRNA (guanine(1835)-N(2))-methyltransferase activity"/>
    <property type="evidence" value="ECO:0007669"/>
    <property type="project" value="UniProtKB-EC"/>
</dbReference>
<feature type="domain" description="Methyltransferase small" evidence="3">
    <location>
        <begin position="28"/>
        <end position="195"/>
    </location>
</feature>
<keyword evidence="2 4" id="KW-0808">Transferase</keyword>
<organism evidence="4 5">
    <name type="scientific">Paenibacillus thermoaerophilus</name>
    <dbReference type="NCBI Taxonomy" id="1215385"/>
    <lineage>
        <taxon>Bacteria</taxon>
        <taxon>Bacillati</taxon>
        <taxon>Bacillota</taxon>
        <taxon>Bacilli</taxon>
        <taxon>Bacillales</taxon>
        <taxon>Paenibacillaceae</taxon>
        <taxon>Paenibacillus</taxon>
    </lineage>
</organism>
<protein>
    <submittedName>
        <fullName evidence="4">Class I SAM-dependent methyltransferase</fullName>
        <ecNumber evidence="4">2.1.1.172</ecNumber>
        <ecNumber evidence="4">2.1.1.174</ecNumber>
    </submittedName>
</protein>
<accession>A0ABW2V6X7</accession>
<comment type="caution">
    <text evidence="4">The sequence shown here is derived from an EMBL/GenBank/DDBJ whole genome shotgun (WGS) entry which is preliminary data.</text>
</comment>
<dbReference type="InterPro" id="IPR007848">
    <property type="entry name" value="Small_mtfrase_dom"/>
</dbReference>
<dbReference type="EC" id="2.1.1.174" evidence="4"/>
<dbReference type="RefSeq" id="WP_138790209.1">
    <property type="nucleotide sequence ID" value="NZ_JBHTGQ010000019.1"/>
</dbReference>
<dbReference type="SUPFAM" id="SSF53335">
    <property type="entry name" value="S-adenosyl-L-methionine-dependent methyltransferases"/>
    <property type="match status" value="1"/>
</dbReference>
<dbReference type="Proteomes" id="UP001596528">
    <property type="component" value="Unassembled WGS sequence"/>
</dbReference>
<evidence type="ECO:0000313" key="4">
    <source>
        <dbReference type="EMBL" id="MFC7750088.1"/>
    </source>
</evidence>
<name>A0ABW2V6X7_9BACL</name>
<evidence type="ECO:0000256" key="2">
    <source>
        <dbReference type="ARBA" id="ARBA00022679"/>
    </source>
</evidence>
<dbReference type="GO" id="GO:0052914">
    <property type="term" value="F:16S rRNA (guanine(1207)-N(2))-methyltransferase activity"/>
    <property type="evidence" value="ECO:0007669"/>
    <property type="project" value="UniProtKB-EC"/>
</dbReference>
<dbReference type="InterPro" id="IPR046977">
    <property type="entry name" value="RsmC/RlmG"/>
</dbReference>
<evidence type="ECO:0000259" key="3">
    <source>
        <dbReference type="Pfam" id="PF05175"/>
    </source>
</evidence>
<dbReference type="PANTHER" id="PTHR47816:SF4">
    <property type="entry name" value="RIBOSOMAL RNA SMALL SUBUNIT METHYLTRANSFERASE C"/>
    <property type="match status" value="1"/>
</dbReference>
<dbReference type="PANTHER" id="PTHR47816">
    <property type="entry name" value="RIBOSOMAL RNA SMALL SUBUNIT METHYLTRANSFERASE C"/>
    <property type="match status" value="1"/>
</dbReference>
<dbReference type="Gene3D" id="3.40.50.150">
    <property type="entry name" value="Vaccinia Virus protein VP39"/>
    <property type="match status" value="1"/>
</dbReference>
<keyword evidence="1 4" id="KW-0489">Methyltransferase</keyword>
<dbReference type="CDD" id="cd02440">
    <property type="entry name" value="AdoMet_MTases"/>
    <property type="match status" value="1"/>
</dbReference>
<dbReference type="Pfam" id="PF05175">
    <property type="entry name" value="MTS"/>
    <property type="match status" value="1"/>
</dbReference>
<dbReference type="EC" id="2.1.1.172" evidence="4"/>
<dbReference type="InterPro" id="IPR029063">
    <property type="entry name" value="SAM-dependent_MTases_sf"/>
</dbReference>
<proteinExistence type="predicted"/>
<evidence type="ECO:0000256" key="1">
    <source>
        <dbReference type="ARBA" id="ARBA00022603"/>
    </source>
</evidence>
<evidence type="ECO:0000313" key="5">
    <source>
        <dbReference type="Proteomes" id="UP001596528"/>
    </source>
</evidence>
<keyword evidence="5" id="KW-1185">Reference proteome</keyword>
<reference evidence="5" key="1">
    <citation type="journal article" date="2019" name="Int. J. Syst. Evol. Microbiol.">
        <title>The Global Catalogue of Microorganisms (GCM) 10K type strain sequencing project: providing services to taxonomists for standard genome sequencing and annotation.</title>
        <authorList>
            <consortium name="The Broad Institute Genomics Platform"/>
            <consortium name="The Broad Institute Genome Sequencing Center for Infectious Disease"/>
            <person name="Wu L."/>
            <person name="Ma J."/>
        </authorList>
    </citation>
    <scope>NUCLEOTIDE SEQUENCE [LARGE SCALE GENOMIC DNA]</scope>
    <source>
        <strain evidence="5">JCM 18657</strain>
    </source>
</reference>
<sequence>MADHYYTQNPGAARDERTIDIAVRGISLRLTTDSGVFSKGGLDYGSRFLIECLEWSPGARVLDVGCGYGPIGLAVAKLDPSARVTMLDINERAVELARRNARSNGLPNAEALASDRLSAVAGREFDVVVTNPPIRAGKSVVHAIFEEARDKLVPGGSLWIVIQKKQGAPSAKARLEELYASVEEVGKDKGYRVFKAIK</sequence>
<dbReference type="EMBL" id="JBHTGQ010000019">
    <property type="protein sequence ID" value="MFC7750088.1"/>
    <property type="molecule type" value="Genomic_DNA"/>
</dbReference>